<organism evidence="1 2">
    <name type="scientific">Thiothrix winogradskyi</name>
    <dbReference type="NCBI Taxonomy" id="96472"/>
    <lineage>
        <taxon>Bacteria</taxon>
        <taxon>Pseudomonadati</taxon>
        <taxon>Pseudomonadota</taxon>
        <taxon>Gammaproteobacteria</taxon>
        <taxon>Thiotrichales</taxon>
        <taxon>Thiotrichaceae</taxon>
        <taxon>Thiothrix</taxon>
    </lineage>
</organism>
<keyword evidence="2" id="KW-1185">Reference proteome</keyword>
<accession>A0ABY3SXK9</accession>
<dbReference type="Proteomes" id="UP001054801">
    <property type="component" value="Chromosome"/>
</dbReference>
<reference evidence="1" key="1">
    <citation type="journal article" date="2022" name="Microorganisms">
        <title>Two New Species of Filamentous Sulfur Bacteria of the Genus Thiothrix, Thiothrix winogradskyi sp. nov. and 'Candidatus Thiothrix sulfatifontis' sp. nov.</title>
        <authorList>
            <person name="Ravin N.V."/>
            <person name="Rossetti S."/>
            <person name="Beletsky A.V."/>
            <person name="Kadnikov V.V."/>
            <person name="Rudenko T.S."/>
            <person name="Smolyakov D.D."/>
            <person name="Moskvitina M.I."/>
            <person name="Gureeva M.V."/>
            <person name="Mardanov A.V."/>
            <person name="Grabovich M.Y."/>
        </authorList>
    </citation>
    <scope>NUCLEOTIDE SEQUENCE</scope>
    <source>
        <strain evidence="1">CT3</strain>
    </source>
</reference>
<sequence length="258" mass="28293">MHTTLHTVLAGLLLITGLFPISGCAAGTTPMQQQPLTKPTNEFASLWQPGWQCGQASPVSRAFLNSLIKKNALHGYALKGVTLPLLIGQNPLESGAILFAKRDNTWQAYPIADGSAVLATYSTPAFNRLTLFATWGREGPGNDYIVLQGKNQLREFSCTTVHLPAELNRPDWGNRYPGLHDFNMDTQGRGTLITAAYLPDGANERKQWYQYSSNNWGNQWSDARKVPAMPAKLDGIFQPITDIPAPTWLVNSLLASTP</sequence>
<protein>
    <submittedName>
        <fullName evidence="1">Uncharacterized protein</fullName>
    </submittedName>
</protein>
<dbReference type="RefSeq" id="WP_236497830.1">
    <property type="nucleotide sequence ID" value="NZ_CP091244.1"/>
</dbReference>
<name>A0ABY3SXK9_9GAMM</name>
<dbReference type="EMBL" id="CP091244">
    <property type="protein sequence ID" value="UJS23637.1"/>
    <property type="molecule type" value="Genomic_DNA"/>
</dbReference>
<evidence type="ECO:0000313" key="2">
    <source>
        <dbReference type="Proteomes" id="UP001054801"/>
    </source>
</evidence>
<proteinExistence type="predicted"/>
<gene>
    <name evidence="1" type="ORF">L2Y54_17090</name>
</gene>
<evidence type="ECO:0000313" key="1">
    <source>
        <dbReference type="EMBL" id="UJS23637.1"/>
    </source>
</evidence>